<reference evidence="1 2" key="1">
    <citation type="submission" date="2015-09" db="EMBL/GenBank/DDBJ databases">
        <authorList>
            <consortium name="Pathogen Informatics"/>
        </authorList>
    </citation>
    <scope>NUCLEOTIDE SEQUENCE [LARGE SCALE GENOMIC DNA]</scope>
    <source>
        <strain evidence="1 2">2789STDY5608838</strain>
    </source>
</reference>
<dbReference type="AlphaFoldDB" id="A0A173Z1Q8"/>
<sequence>MSEFKIFFSWQSDLSSNKTTRFIDECLTEVESILQNIVSIKPDRATEGLTGSPDITESIFSKIDDADLFIADLSIVNKFIVQDGDENTEENRKFTPNPNVLLETGYAARALSWDRVICLFNQQYGNPNDFPFDIDHRRMTPYQFKQSTREDEKKRIVKIIADTVLQLIVAGGVKRRGKAYFEVGGYDFTRHIVSKTVSPYKLRESKYYQESTKKILEECQLLYDEIKKIELPLEEDLNEKTEKLVDMEHSLKNINLGEIPTKKKIVDEEKTFIKESVQKYLSENTGDDFFYLGNLQVKDSWANKHTEYIGSDDEKRKLKLIENLNSNLLKLDLLNIYVETFDNIIIVPLAIHNASNELDKNVTVNIRIKDNVTETVFPGKNLFNPEYQSENDEIGLEGFVYDRGYIESLLKMDEDSYICYDSEAFYREFDPSRIKTPIFTGTGFETPRSDAIDYEAEIQTYVKMPIDKSQYQCTVKSIRPNEIMWLGQVLMLKATEEKVILQYTIISENTNGDLTGEIEVNN</sequence>
<protein>
    <recommendedName>
        <fullName evidence="3">CD-NTase-associated protein 12/Pycsar effector protein TIR domain-containing protein</fullName>
    </recommendedName>
</protein>
<dbReference type="Proteomes" id="UP000095447">
    <property type="component" value="Unassembled WGS sequence"/>
</dbReference>
<dbReference type="EMBL" id="CYZA01000004">
    <property type="protein sequence ID" value="CUN69629.1"/>
    <property type="molecule type" value="Genomic_DNA"/>
</dbReference>
<name>A0A173Z1Q8_9FIRM</name>
<dbReference type="RefSeq" id="WP_055052938.1">
    <property type="nucleotide sequence ID" value="NZ_CYZA01000004.1"/>
</dbReference>
<accession>A0A173Z1Q8</accession>
<proteinExistence type="predicted"/>
<organism evidence="1 2">
    <name type="scientific">Blautia obeum</name>
    <dbReference type="NCBI Taxonomy" id="40520"/>
    <lineage>
        <taxon>Bacteria</taxon>
        <taxon>Bacillati</taxon>
        <taxon>Bacillota</taxon>
        <taxon>Clostridia</taxon>
        <taxon>Lachnospirales</taxon>
        <taxon>Lachnospiraceae</taxon>
        <taxon>Blautia</taxon>
    </lineage>
</organism>
<evidence type="ECO:0000313" key="2">
    <source>
        <dbReference type="Proteomes" id="UP000095447"/>
    </source>
</evidence>
<evidence type="ECO:0008006" key="3">
    <source>
        <dbReference type="Google" id="ProtNLM"/>
    </source>
</evidence>
<gene>
    <name evidence="1" type="ORF">ERS852395_01069</name>
</gene>
<evidence type="ECO:0000313" key="1">
    <source>
        <dbReference type="EMBL" id="CUN69629.1"/>
    </source>
</evidence>